<sequence length="169" mass="14718">MTAFDRFSIKVVAGVGLCGAAIALSPAAVAAPWKSGGAACMYGSAGEVGAPAAAGAGAGAAGAAGAGCAGAPIADMAGAPVAALPVGAPIPAGAPVPGGLPFPAGAPVPAGAPLPVAVPAGAPLIALGGVAGAPIADMAGVAGGKGAPVGVAPTTGPQAGEPLPAGPTG</sequence>
<dbReference type="EMBL" id="CP126981">
    <property type="protein sequence ID" value="WIM87115.1"/>
    <property type="molecule type" value="Genomic_DNA"/>
</dbReference>
<evidence type="ECO:0008006" key="4">
    <source>
        <dbReference type="Google" id="ProtNLM"/>
    </source>
</evidence>
<dbReference type="Proteomes" id="UP001236585">
    <property type="component" value="Chromosome"/>
</dbReference>
<organism evidence="2 3">
    <name type="scientific">Candidatus Mycobacterium wuenschmannii</name>
    <dbReference type="NCBI Taxonomy" id="3027808"/>
    <lineage>
        <taxon>Bacteria</taxon>
        <taxon>Bacillati</taxon>
        <taxon>Actinomycetota</taxon>
        <taxon>Actinomycetes</taxon>
        <taxon>Mycobacteriales</taxon>
        <taxon>Mycobacteriaceae</taxon>
        <taxon>Mycobacterium</taxon>
    </lineage>
</organism>
<name>A0ABY8VVS7_9MYCO</name>
<evidence type="ECO:0000313" key="2">
    <source>
        <dbReference type="EMBL" id="WIM87115.1"/>
    </source>
</evidence>
<reference evidence="2 3" key="1">
    <citation type="journal article" date="2023" name="Microbiol. Resour. Announc.">
        <title>Complete Genome Sequence of Mycobacterium wuenschmanii, a novel Nontuberculous Mycobacterium Isolated from a captive population of Amazon Milk Frogs.</title>
        <authorList>
            <person name="Hicks J."/>
            <person name="Zeineldin M."/>
            <person name="Ward H."/>
            <person name="Wuenschmann A."/>
            <person name="Camp P."/>
            <person name="Farrell D."/>
            <person name="Lehman K."/>
            <person name="Thacker T."/>
            <person name="Cuthbert E."/>
        </authorList>
    </citation>
    <scope>NUCLEOTIDE SEQUENCE [LARGE SCALE GENOMIC DNA]</scope>
    <source>
        <strain evidence="2 3">Wuenschmanii</strain>
    </source>
</reference>
<proteinExistence type="predicted"/>
<feature type="signal peptide" evidence="1">
    <location>
        <begin position="1"/>
        <end position="30"/>
    </location>
</feature>
<keyword evidence="1" id="KW-0732">Signal</keyword>
<evidence type="ECO:0000313" key="3">
    <source>
        <dbReference type="Proteomes" id="UP001236585"/>
    </source>
</evidence>
<feature type="chain" id="PRO_5045780338" description="Beta-xylosidase" evidence="1">
    <location>
        <begin position="31"/>
        <end position="169"/>
    </location>
</feature>
<evidence type="ECO:0000256" key="1">
    <source>
        <dbReference type="SAM" id="SignalP"/>
    </source>
</evidence>
<accession>A0ABY8VVS7</accession>
<gene>
    <name evidence="2" type="ORF">PT015_19945</name>
</gene>
<keyword evidence="3" id="KW-1185">Reference proteome</keyword>
<dbReference type="RefSeq" id="WP_285186719.1">
    <property type="nucleotide sequence ID" value="NZ_CP126981.1"/>
</dbReference>
<protein>
    <recommendedName>
        <fullName evidence="4">Beta-xylosidase</fullName>
    </recommendedName>
</protein>